<dbReference type="SUPFAM" id="SSF52540">
    <property type="entry name" value="P-loop containing nucleoside triphosphate hydrolases"/>
    <property type="match status" value="1"/>
</dbReference>
<evidence type="ECO:0000256" key="4">
    <source>
        <dbReference type="ARBA" id="ARBA00026170"/>
    </source>
</evidence>
<accession>A0AAW2HUZ7</accession>
<gene>
    <name evidence="5" type="ORF">PYX00_006344</name>
</gene>
<dbReference type="GO" id="GO:0006400">
    <property type="term" value="P:tRNA modification"/>
    <property type="evidence" value="ECO:0007669"/>
    <property type="project" value="UniProtKB-ARBA"/>
</dbReference>
<organism evidence="5">
    <name type="scientific">Menopon gallinae</name>
    <name type="common">poultry shaft louse</name>
    <dbReference type="NCBI Taxonomy" id="328185"/>
    <lineage>
        <taxon>Eukaryota</taxon>
        <taxon>Metazoa</taxon>
        <taxon>Ecdysozoa</taxon>
        <taxon>Arthropoda</taxon>
        <taxon>Hexapoda</taxon>
        <taxon>Insecta</taxon>
        <taxon>Pterygota</taxon>
        <taxon>Neoptera</taxon>
        <taxon>Paraneoptera</taxon>
        <taxon>Psocodea</taxon>
        <taxon>Troctomorpha</taxon>
        <taxon>Phthiraptera</taxon>
        <taxon>Amblycera</taxon>
        <taxon>Menoponidae</taxon>
        <taxon>Menopon</taxon>
    </lineage>
</organism>
<evidence type="ECO:0000256" key="1">
    <source>
        <dbReference type="ARBA" id="ARBA00022741"/>
    </source>
</evidence>
<sequence>MPLIVLTGFPSSGKTTLANELKSYFENKDKKVKIICENNVIKDSGIDKNELYSDSKKEKEIRSKIKSDYVRLISPDELIIIDALNYIKGYRYELYCASKTSKTTQCTVHCLIDSKVAWSFNESRDSSDHYTREVFDALIQRYEEPIGTNRWDSPLFTFLSNDTNERSFDGIYDALYSRKPPPPNQSTQCPPLSDSNYLYELDQATQEVVKVIMEAKKFNPEGEVKIPGCDEVFVLSSDRNTSLAELTRMKRQFLTYVKFHPTLYNKNLKSLFVQYLNSNM</sequence>
<comment type="similarity">
    <text evidence="3">Belongs to the KTI12 family.</text>
</comment>
<reference evidence="5" key="1">
    <citation type="journal article" date="2024" name="Gigascience">
        <title>Chromosome-level genome of the poultry shaft louse Menopon gallinae provides insight into the host-switching and adaptive evolution of parasitic lice.</title>
        <authorList>
            <person name="Xu Y."/>
            <person name="Ma L."/>
            <person name="Liu S."/>
            <person name="Liang Y."/>
            <person name="Liu Q."/>
            <person name="He Z."/>
            <person name="Tian L."/>
            <person name="Duan Y."/>
            <person name="Cai W."/>
            <person name="Li H."/>
            <person name="Song F."/>
        </authorList>
    </citation>
    <scope>NUCLEOTIDE SEQUENCE</scope>
    <source>
        <tissue evidence="5">Whole adult</tissue>
    </source>
</reference>
<dbReference type="GO" id="GO:0005524">
    <property type="term" value="F:ATP binding"/>
    <property type="evidence" value="ECO:0007669"/>
    <property type="project" value="UniProtKB-KW"/>
</dbReference>
<dbReference type="Pfam" id="PF08433">
    <property type="entry name" value="KTI12"/>
    <property type="match status" value="1"/>
</dbReference>
<evidence type="ECO:0000256" key="2">
    <source>
        <dbReference type="ARBA" id="ARBA00022840"/>
    </source>
</evidence>
<keyword evidence="2" id="KW-0067">ATP-binding</keyword>
<dbReference type="GO" id="GO:0006357">
    <property type="term" value="P:regulation of transcription by RNA polymerase II"/>
    <property type="evidence" value="ECO:0007669"/>
    <property type="project" value="UniProtKB-ARBA"/>
</dbReference>
<name>A0AAW2HUZ7_9NEOP</name>
<dbReference type="EMBL" id="JARGDH010000003">
    <property type="protein sequence ID" value="KAL0273735.1"/>
    <property type="molecule type" value="Genomic_DNA"/>
</dbReference>
<comment type="caution">
    <text evidence="5">The sequence shown here is derived from an EMBL/GenBank/DDBJ whole genome shotgun (WGS) entry which is preliminary data.</text>
</comment>
<dbReference type="FunFam" id="3.40.50.300:FF:000827">
    <property type="entry name" value="KTI12 chromatin-associated homolog"/>
    <property type="match status" value="1"/>
</dbReference>
<dbReference type="InterPro" id="IPR013641">
    <property type="entry name" value="KTI12/PSTK"/>
</dbReference>
<protein>
    <recommendedName>
        <fullName evidence="4">Protein KTI12 homolog</fullName>
    </recommendedName>
</protein>
<evidence type="ECO:0000256" key="3">
    <source>
        <dbReference type="ARBA" id="ARBA00025768"/>
    </source>
</evidence>
<dbReference type="Gene3D" id="3.40.50.300">
    <property type="entry name" value="P-loop containing nucleotide triphosphate hydrolases"/>
    <property type="match status" value="1"/>
</dbReference>
<dbReference type="AlphaFoldDB" id="A0AAW2HUZ7"/>
<dbReference type="PANTHER" id="PTHR12435">
    <property type="match status" value="1"/>
</dbReference>
<proteinExistence type="inferred from homology"/>
<keyword evidence="1" id="KW-0547">Nucleotide-binding</keyword>
<evidence type="ECO:0000313" key="5">
    <source>
        <dbReference type="EMBL" id="KAL0273735.1"/>
    </source>
</evidence>
<dbReference type="InterPro" id="IPR027417">
    <property type="entry name" value="P-loop_NTPase"/>
</dbReference>